<dbReference type="GO" id="GO:0015986">
    <property type="term" value="P:proton motive force-driven ATP synthesis"/>
    <property type="evidence" value="ECO:0007669"/>
    <property type="project" value="InterPro"/>
</dbReference>
<evidence type="ECO:0000256" key="5">
    <source>
        <dbReference type="ARBA" id="ARBA00022692"/>
    </source>
</evidence>
<dbReference type="SUPFAM" id="SSF46785">
    <property type="entry name" value="Winged helix' DNA-binding domain"/>
    <property type="match status" value="1"/>
</dbReference>
<dbReference type="PRINTS" id="PR00123">
    <property type="entry name" value="ATPASEA"/>
</dbReference>
<keyword evidence="3" id="KW-0813">Transport</keyword>
<dbReference type="EMBL" id="CM001221">
    <property type="protein sequence ID" value="AES95191.1"/>
    <property type="molecule type" value="Genomic_DNA"/>
</dbReference>
<dbReference type="InterPro" id="IPR023011">
    <property type="entry name" value="ATP_synth_F0_asu_AS"/>
</dbReference>
<evidence type="ECO:0000256" key="12">
    <source>
        <dbReference type="PROSITE-ProRule" id="PRU00332"/>
    </source>
</evidence>
<dbReference type="STRING" id="3880.G7JXM0"/>
<reference evidence="16 18" key="1">
    <citation type="journal article" date="2011" name="Nature">
        <title>The Medicago genome provides insight into the evolution of rhizobial symbioses.</title>
        <authorList>
            <person name="Young N.D."/>
            <person name="Debelle F."/>
            <person name="Oldroyd G.E."/>
            <person name="Geurts R."/>
            <person name="Cannon S.B."/>
            <person name="Udvardi M.K."/>
            <person name="Benedito V.A."/>
            <person name="Mayer K.F."/>
            <person name="Gouzy J."/>
            <person name="Schoof H."/>
            <person name="Van de Peer Y."/>
            <person name="Proost S."/>
            <person name="Cook D.R."/>
            <person name="Meyers B.C."/>
            <person name="Spannagl M."/>
            <person name="Cheung F."/>
            <person name="De Mita S."/>
            <person name="Krishnakumar V."/>
            <person name="Gundlach H."/>
            <person name="Zhou S."/>
            <person name="Mudge J."/>
            <person name="Bharti A.K."/>
            <person name="Murray J.D."/>
            <person name="Naoumkina M.A."/>
            <person name="Rosen B."/>
            <person name="Silverstein K.A."/>
            <person name="Tang H."/>
            <person name="Rombauts S."/>
            <person name="Zhao P.X."/>
            <person name="Zhou P."/>
            <person name="Barbe V."/>
            <person name="Bardou P."/>
            <person name="Bechner M."/>
            <person name="Bellec A."/>
            <person name="Berger A."/>
            <person name="Berges H."/>
            <person name="Bidwell S."/>
            <person name="Bisseling T."/>
            <person name="Choisne N."/>
            <person name="Couloux A."/>
            <person name="Denny R."/>
            <person name="Deshpande S."/>
            <person name="Dai X."/>
            <person name="Doyle J.J."/>
            <person name="Dudez A.M."/>
            <person name="Farmer A.D."/>
            <person name="Fouteau S."/>
            <person name="Franken C."/>
            <person name="Gibelin C."/>
            <person name="Gish J."/>
            <person name="Goldstein S."/>
            <person name="Gonzalez A.J."/>
            <person name="Green P.J."/>
            <person name="Hallab A."/>
            <person name="Hartog M."/>
            <person name="Hua A."/>
            <person name="Humphray S.J."/>
            <person name="Jeong D.H."/>
            <person name="Jing Y."/>
            <person name="Jocker A."/>
            <person name="Kenton S.M."/>
            <person name="Kim D.J."/>
            <person name="Klee K."/>
            <person name="Lai H."/>
            <person name="Lang C."/>
            <person name="Lin S."/>
            <person name="Macmil S.L."/>
            <person name="Magdelenat G."/>
            <person name="Matthews L."/>
            <person name="McCorrison J."/>
            <person name="Monaghan E.L."/>
            <person name="Mun J.H."/>
            <person name="Najar F.Z."/>
            <person name="Nicholson C."/>
            <person name="Noirot C."/>
            <person name="O'Bleness M."/>
            <person name="Paule C.R."/>
            <person name="Poulain J."/>
            <person name="Prion F."/>
            <person name="Qin B."/>
            <person name="Qu C."/>
            <person name="Retzel E.F."/>
            <person name="Riddle C."/>
            <person name="Sallet E."/>
            <person name="Samain S."/>
            <person name="Samson N."/>
            <person name="Sanders I."/>
            <person name="Saurat O."/>
            <person name="Scarpelli C."/>
            <person name="Schiex T."/>
            <person name="Segurens B."/>
            <person name="Severin A.J."/>
            <person name="Sherrier D.J."/>
            <person name="Shi R."/>
            <person name="Sims S."/>
            <person name="Singer S.R."/>
            <person name="Sinharoy S."/>
            <person name="Sterck L."/>
            <person name="Viollet A."/>
            <person name="Wang B.B."/>
            <person name="Wang K."/>
            <person name="Wang M."/>
            <person name="Wang X."/>
            <person name="Warfsmann J."/>
            <person name="Weissenbach J."/>
            <person name="White D.D."/>
            <person name="White J.D."/>
            <person name="Wiley G.B."/>
            <person name="Wincker P."/>
            <person name="Xing Y."/>
            <person name="Yang L."/>
            <person name="Yao Z."/>
            <person name="Ying F."/>
            <person name="Zhai J."/>
            <person name="Zhou L."/>
            <person name="Zuber A."/>
            <person name="Denarie J."/>
            <person name="Dixon R.A."/>
            <person name="May G.D."/>
            <person name="Schwartz D.C."/>
            <person name="Rogers J."/>
            <person name="Quetier F."/>
            <person name="Town C.D."/>
            <person name="Roe B.A."/>
        </authorList>
    </citation>
    <scope>NUCLEOTIDE SEQUENCE [LARGE SCALE GENOMIC DNA]</scope>
    <source>
        <strain evidence="16">A17</strain>
        <strain evidence="17 18">cv. Jemalong A17</strain>
    </source>
</reference>
<dbReference type="Pfam" id="PF00119">
    <property type="entry name" value="ATP-synt_A"/>
    <property type="match status" value="1"/>
</dbReference>
<dbReference type="CDD" id="cd07323">
    <property type="entry name" value="LAM"/>
    <property type="match status" value="1"/>
</dbReference>
<keyword evidence="10 14" id="KW-0472">Membrane</keyword>
<feature type="transmembrane region" description="Helical" evidence="14">
    <location>
        <begin position="613"/>
        <end position="635"/>
    </location>
</feature>
<dbReference type="eggNOG" id="KOG4665">
    <property type="taxonomic scope" value="Eukaryota"/>
</dbReference>
<evidence type="ECO:0000256" key="11">
    <source>
        <dbReference type="ARBA" id="ARBA00023310"/>
    </source>
</evidence>
<dbReference type="PaxDb" id="3880-AES95191"/>
<feature type="region of interest" description="Disordered" evidence="13">
    <location>
        <begin position="1"/>
        <end position="25"/>
    </location>
</feature>
<evidence type="ECO:0000256" key="4">
    <source>
        <dbReference type="ARBA" id="ARBA00022547"/>
    </source>
</evidence>
<comment type="similarity">
    <text evidence="2">Belongs to the ATPase A chain family.</text>
</comment>
<dbReference type="eggNOG" id="KOG2590">
    <property type="taxonomic scope" value="Eukaryota"/>
</dbReference>
<feature type="transmembrane region" description="Helical" evidence="14">
    <location>
        <begin position="641"/>
        <end position="662"/>
    </location>
</feature>
<gene>
    <name evidence="16" type="ordered locus">MTR_5g022790</name>
</gene>
<evidence type="ECO:0000256" key="8">
    <source>
        <dbReference type="ARBA" id="ARBA00022989"/>
    </source>
</evidence>
<feature type="domain" description="HTH La-type RNA-binding" evidence="15">
    <location>
        <begin position="350"/>
        <end position="439"/>
    </location>
</feature>
<comment type="subcellular location">
    <subcellularLocation>
        <location evidence="1">Membrane</location>
        <topology evidence="1">Multi-pass membrane protein</topology>
    </subcellularLocation>
</comment>
<dbReference type="InterPro" id="IPR036390">
    <property type="entry name" value="WH_DNA-bd_sf"/>
</dbReference>
<keyword evidence="5 14" id="KW-0812">Transmembrane</keyword>
<dbReference type="AlphaFoldDB" id="G7JXM0"/>
<sequence length="670" mass="73325">MEMIGNHSSNHSPDNLQSRRLPPWNQVVRGESESIAAVPAVSLSEESFPIVTAPVDDSTSAEVISDNADNGGERNGGTGKRPAWNRSSGNGGVSEVQPVMDAHSWPALSDSARGSTKSESSKGLLDGSSVSPWQGMESTPSSSMQRQVGDNVNVNNMAPTRQKSIKHNSSNASSNGGHTQQSAPQVSIAATGSHTSSSRDHTQSPRDHTQSPRDHAQSPRDHTQRSGFVPSDHPQQRNSFRHRNGGPHQRGDGSHHHHNYGNRRDQDWNSRRNYNGRDMHVPPRVSPRIIRPSLPPNSAPFIHPPPLRPFGGHMGFHELAAPVVLFAGPPPPIDSLRGVPFVPPMPLYYAGPDPQLHSKIVNQIDYYFSNENLVKDIFLRKNMDAQGWVPITLIAGFKKVMDLTDNIQLIIDAIRTSSVVEVQGDKIRRQNDWEKWIMPSPVQFPNVTSPEVLNQDMLAEKMRNIALETTIYDGAGGPVVLPDNSEHTPAFGDLSSPLQLSTSEITGEVDIHDPKKLCMLEINFLSRPEEVAWIIDILSLSLSLSLTRKQVLERSQSAAGGNVVLARRHLMAVIQLFHGGGGLALHGLQRGPRFLSRVEEEYFTKPLSLSFRLFGNILADELVVVVLVSLVPLVVPIPVMFLGLFTSGIQALIFATLAAAYIGESMEGHH</sequence>
<evidence type="ECO:0000256" key="7">
    <source>
        <dbReference type="ARBA" id="ARBA00022884"/>
    </source>
</evidence>
<dbReference type="Proteomes" id="UP000002051">
    <property type="component" value="Chromosome 5"/>
</dbReference>
<evidence type="ECO:0000256" key="2">
    <source>
        <dbReference type="ARBA" id="ARBA00006810"/>
    </source>
</evidence>
<evidence type="ECO:0000256" key="10">
    <source>
        <dbReference type="ARBA" id="ARBA00023136"/>
    </source>
</evidence>
<keyword evidence="9" id="KW-0406">Ion transport</keyword>
<keyword evidence="7 12" id="KW-0694">RNA-binding</keyword>
<dbReference type="PANTHER" id="PTHR22792:SF169">
    <property type="entry name" value="ATP SYNTHASE, A SUBUNIT"/>
    <property type="match status" value="1"/>
</dbReference>
<proteinExistence type="inferred from homology"/>
<dbReference type="InterPro" id="IPR035908">
    <property type="entry name" value="F0_ATP_A_sf"/>
</dbReference>
<feature type="compositionally biased region" description="Polar residues" evidence="13">
    <location>
        <begin position="128"/>
        <end position="162"/>
    </location>
</feature>
<dbReference type="HOGENOM" id="CLU_026607_0_0_1"/>
<dbReference type="FunFam" id="1.10.10.10:FF:000131">
    <property type="entry name" value="la-related protein 1B isoform X2"/>
    <property type="match status" value="1"/>
</dbReference>
<protein>
    <submittedName>
        <fullName evidence="16">ATP synthase, A subunit</fullName>
    </submittedName>
</protein>
<organism evidence="16 18">
    <name type="scientific">Medicago truncatula</name>
    <name type="common">Barrel medic</name>
    <name type="synonym">Medicago tribuloides</name>
    <dbReference type="NCBI Taxonomy" id="3880"/>
    <lineage>
        <taxon>Eukaryota</taxon>
        <taxon>Viridiplantae</taxon>
        <taxon>Streptophyta</taxon>
        <taxon>Embryophyta</taxon>
        <taxon>Tracheophyta</taxon>
        <taxon>Spermatophyta</taxon>
        <taxon>Magnoliopsida</taxon>
        <taxon>eudicotyledons</taxon>
        <taxon>Gunneridae</taxon>
        <taxon>Pentapetalae</taxon>
        <taxon>rosids</taxon>
        <taxon>fabids</taxon>
        <taxon>Fabales</taxon>
        <taxon>Fabaceae</taxon>
        <taxon>Papilionoideae</taxon>
        <taxon>50 kb inversion clade</taxon>
        <taxon>NPAAA clade</taxon>
        <taxon>Hologalegina</taxon>
        <taxon>IRL clade</taxon>
        <taxon>Trifolieae</taxon>
        <taxon>Medicago</taxon>
    </lineage>
</organism>
<evidence type="ECO:0000313" key="16">
    <source>
        <dbReference type="EMBL" id="AES95191.1"/>
    </source>
</evidence>
<feature type="compositionally biased region" description="Basic and acidic residues" evidence="13">
    <location>
        <begin position="262"/>
        <end position="281"/>
    </location>
</feature>
<dbReference type="ExpressionAtlas" id="G7JXM0">
    <property type="expression patterns" value="differential"/>
</dbReference>
<evidence type="ECO:0000256" key="13">
    <source>
        <dbReference type="SAM" id="MobiDB-lite"/>
    </source>
</evidence>
<dbReference type="InterPro" id="IPR045180">
    <property type="entry name" value="La_dom_prot"/>
</dbReference>
<dbReference type="PROSITE" id="PS50961">
    <property type="entry name" value="HTH_LA"/>
    <property type="match status" value="1"/>
</dbReference>
<dbReference type="InterPro" id="IPR006630">
    <property type="entry name" value="La_HTH"/>
</dbReference>
<evidence type="ECO:0000259" key="15">
    <source>
        <dbReference type="PROSITE" id="PS50961"/>
    </source>
</evidence>
<reference evidence="17" key="3">
    <citation type="submission" date="2015-04" db="UniProtKB">
        <authorList>
            <consortium name="EnsemblPlants"/>
        </authorList>
    </citation>
    <scope>IDENTIFICATION</scope>
    <source>
        <strain evidence="17">cv. Jemalong A17</strain>
    </source>
</reference>
<dbReference type="SUPFAM" id="SSF81336">
    <property type="entry name" value="F1F0 ATP synthase subunit A"/>
    <property type="match status" value="1"/>
</dbReference>
<dbReference type="GO" id="GO:0015078">
    <property type="term" value="F:proton transmembrane transporter activity"/>
    <property type="evidence" value="ECO:0007669"/>
    <property type="project" value="InterPro"/>
</dbReference>
<keyword evidence="11" id="KW-0066">ATP synthesis</keyword>
<feature type="compositionally biased region" description="Basic and acidic residues" evidence="13">
    <location>
        <begin position="197"/>
        <end position="224"/>
    </location>
</feature>
<feature type="region of interest" description="Disordered" evidence="13">
    <location>
        <begin position="52"/>
        <end position="289"/>
    </location>
</feature>
<dbReference type="SMART" id="SM00715">
    <property type="entry name" value="LA"/>
    <property type="match status" value="1"/>
</dbReference>
<dbReference type="EnsemblPlants" id="AES95191">
    <property type="protein sequence ID" value="AES95191"/>
    <property type="gene ID" value="MTR_5g022790"/>
</dbReference>
<reference evidence="16 18" key="2">
    <citation type="journal article" date="2014" name="BMC Genomics">
        <title>An improved genome release (version Mt4.0) for the model legume Medicago truncatula.</title>
        <authorList>
            <person name="Tang H."/>
            <person name="Krishnakumar V."/>
            <person name="Bidwell S."/>
            <person name="Rosen B."/>
            <person name="Chan A."/>
            <person name="Zhou S."/>
            <person name="Gentzbittel L."/>
            <person name="Childs K.L."/>
            <person name="Yandell M."/>
            <person name="Gundlach H."/>
            <person name="Mayer K.F."/>
            <person name="Schwartz D.C."/>
            <person name="Town C.D."/>
        </authorList>
    </citation>
    <scope>GENOME REANNOTATION</scope>
    <source>
        <strain evidence="17 18">cv. Jemalong A17</strain>
    </source>
</reference>
<evidence type="ECO:0000256" key="9">
    <source>
        <dbReference type="ARBA" id="ARBA00023065"/>
    </source>
</evidence>
<dbReference type="Gene3D" id="1.10.10.10">
    <property type="entry name" value="Winged helix-like DNA-binding domain superfamily/Winged helix DNA-binding domain"/>
    <property type="match status" value="1"/>
</dbReference>
<keyword evidence="6" id="KW-0375">Hydrogen ion transport</keyword>
<evidence type="ECO:0000256" key="1">
    <source>
        <dbReference type="ARBA" id="ARBA00004141"/>
    </source>
</evidence>
<keyword evidence="18" id="KW-1185">Reference proteome</keyword>
<feature type="compositionally biased region" description="Polar residues" evidence="13">
    <location>
        <begin position="1"/>
        <end position="18"/>
    </location>
</feature>
<accession>G7JXM0</accession>
<dbReference type="CDD" id="cd00310">
    <property type="entry name" value="ATP-synt_Fo_a_6"/>
    <property type="match status" value="1"/>
</dbReference>
<evidence type="ECO:0000256" key="3">
    <source>
        <dbReference type="ARBA" id="ARBA00022448"/>
    </source>
</evidence>
<dbReference type="Gene3D" id="1.20.120.220">
    <property type="entry name" value="ATP synthase, F0 complex, subunit A"/>
    <property type="match status" value="1"/>
</dbReference>
<dbReference type="OMA" id="TQSPRDH"/>
<keyword evidence="8 14" id="KW-1133">Transmembrane helix</keyword>
<dbReference type="PANTHER" id="PTHR22792">
    <property type="entry name" value="LUPUS LA PROTEIN-RELATED"/>
    <property type="match status" value="1"/>
</dbReference>
<dbReference type="PROSITE" id="PS00449">
    <property type="entry name" value="ATPASE_A"/>
    <property type="match status" value="1"/>
</dbReference>
<evidence type="ECO:0000256" key="14">
    <source>
        <dbReference type="SAM" id="Phobius"/>
    </source>
</evidence>
<feature type="compositionally biased region" description="Polar residues" evidence="13">
    <location>
        <begin position="176"/>
        <end position="196"/>
    </location>
</feature>
<evidence type="ECO:0000313" key="18">
    <source>
        <dbReference type="Proteomes" id="UP000002051"/>
    </source>
</evidence>
<name>G7JXM0_MEDTR</name>
<dbReference type="InterPro" id="IPR000568">
    <property type="entry name" value="ATP_synth_F0_asu"/>
</dbReference>
<dbReference type="GO" id="GO:0045259">
    <property type="term" value="C:proton-transporting ATP synthase complex"/>
    <property type="evidence" value="ECO:0007669"/>
    <property type="project" value="UniProtKB-KW"/>
</dbReference>
<dbReference type="GO" id="GO:0003723">
    <property type="term" value="F:RNA binding"/>
    <property type="evidence" value="ECO:0000318"/>
    <property type="project" value="GO_Central"/>
</dbReference>
<evidence type="ECO:0000313" key="17">
    <source>
        <dbReference type="EnsemblPlants" id="AES95191"/>
    </source>
</evidence>
<dbReference type="Pfam" id="PF05383">
    <property type="entry name" value="La"/>
    <property type="match status" value="1"/>
</dbReference>
<evidence type="ECO:0000256" key="6">
    <source>
        <dbReference type="ARBA" id="ARBA00022781"/>
    </source>
</evidence>
<dbReference type="InterPro" id="IPR036388">
    <property type="entry name" value="WH-like_DNA-bd_sf"/>
</dbReference>
<keyword evidence="4" id="KW-0138">CF(0)</keyword>